<sequence length="201" mass="22554">MGVTFAAGEGDNKIAPAGEESGLTDVDAEGFKQASGVVQVAEALHLVRHDLFKRAAARCGRRAGDVYILKAGYQFLGAQRRQGIRHSGAQCHHHHRDHRCRENYHRRKLGKTHRWFPCLVFLSPYTCVRACIYVFPSDCSGFSQYVFPSLLTVLFSLSPHWELLVGINILFLLVKRKILGLYSAFSATAAESFVEGNIWCW</sequence>
<dbReference type="Proteomes" id="UP001062846">
    <property type="component" value="Chromosome 6"/>
</dbReference>
<organism evidence="1 2">
    <name type="scientific">Rhododendron molle</name>
    <name type="common">Chinese azalea</name>
    <name type="synonym">Azalea mollis</name>
    <dbReference type="NCBI Taxonomy" id="49168"/>
    <lineage>
        <taxon>Eukaryota</taxon>
        <taxon>Viridiplantae</taxon>
        <taxon>Streptophyta</taxon>
        <taxon>Embryophyta</taxon>
        <taxon>Tracheophyta</taxon>
        <taxon>Spermatophyta</taxon>
        <taxon>Magnoliopsida</taxon>
        <taxon>eudicotyledons</taxon>
        <taxon>Gunneridae</taxon>
        <taxon>Pentapetalae</taxon>
        <taxon>asterids</taxon>
        <taxon>Ericales</taxon>
        <taxon>Ericaceae</taxon>
        <taxon>Ericoideae</taxon>
        <taxon>Rhodoreae</taxon>
        <taxon>Rhododendron</taxon>
    </lineage>
</organism>
<evidence type="ECO:0000313" key="2">
    <source>
        <dbReference type="Proteomes" id="UP001062846"/>
    </source>
</evidence>
<proteinExistence type="predicted"/>
<gene>
    <name evidence="1" type="ORF">RHMOL_Rhmol06G0169300</name>
</gene>
<keyword evidence="2" id="KW-1185">Reference proteome</keyword>
<protein>
    <submittedName>
        <fullName evidence="1">Uncharacterized protein</fullName>
    </submittedName>
</protein>
<reference evidence="1" key="1">
    <citation type="submission" date="2022-02" db="EMBL/GenBank/DDBJ databases">
        <title>Plant Genome Project.</title>
        <authorList>
            <person name="Zhang R.-G."/>
        </authorList>
    </citation>
    <scope>NUCLEOTIDE SEQUENCE</scope>
    <source>
        <strain evidence="1">AT1</strain>
    </source>
</reference>
<evidence type="ECO:0000313" key="1">
    <source>
        <dbReference type="EMBL" id="KAI8551237.1"/>
    </source>
</evidence>
<comment type="caution">
    <text evidence="1">The sequence shown here is derived from an EMBL/GenBank/DDBJ whole genome shotgun (WGS) entry which is preliminary data.</text>
</comment>
<accession>A0ACC0NES7</accession>
<dbReference type="EMBL" id="CM046393">
    <property type="protein sequence ID" value="KAI8551237.1"/>
    <property type="molecule type" value="Genomic_DNA"/>
</dbReference>
<name>A0ACC0NES7_RHOML</name>